<dbReference type="UniPathway" id="UPA00262">
    <property type="reaction ID" value="UER00222"/>
</dbReference>
<keyword evidence="3 7" id="KW-0560">Oxidoreductase</keyword>
<evidence type="ECO:0000256" key="2">
    <source>
        <dbReference type="ARBA" id="ARBA00012400"/>
    </source>
</evidence>
<dbReference type="RefSeq" id="WP_115312603.1">
    <property type="nucleotide sequence ID" value="NZ_CP066042.1"/>
</dbReference>
<protein>
    <recommendedName>
        <fullName evidence="2">precorrin-2 dehydrogenase</fullName>
        <ecNumber evidence="2">1.3.1.76</ecNumber>
    </recommendedName>
</protein>
<dbReference type="Pfam" id="PF22440">
    <property type="entry name" value="SirC_C"/>
    <property type="match status" value="1"/>
</dbReference>
<dbReference type="SUPFAM" id="SSF75615">
    <property type="entry name" value="Siroheme synthase middle domains-like"/>
    <property type="match status" value="1"/>
</dbReference>
<name>A0A380H0A7_9STAP</name>
<dbReference type="PANTHER" id="PTHR35330">
    <property type="entry name" value="SIROHEME BIOSYNTHESIS PROTEIN MET8"/>
    <property type="match status" value="1"/>
</dbReference>
<keyword evidence="5" id="KW-0627">Porphyrin biosynthesis</keyword>
<dbReference type="GO" id="GO:0019354">
    <property type="term" value="P:siroheme biosynthetic process"/>
    <property type="evidence" value="ECO:0007669"/>
    <property type="project" value="UniProtKB-UniPathway"/>
</dbReference>
<reference evidence="7 8" key="1">
    <citation type="submission" date="2018-06" db="EMBL/GenBank/DDBJ databases">
        <authorList>
            <consortium name="Pathogen Informatics"/>
            <person name="Doyle S."/>
        </authorList>
    </citation>
    <scope>NUCLEOTIDE SEQUENCE [LARGE SCALE GENOMIC DNA]</scope>
    <source>
        <strain evidence="7 8">NCTC11807</strain>
    </source>
</reference>
<dbReference type="EC" id="1.3.1.76" evidence="2"/>
<dbReference type="InterPro" id="IPR042518">
    <property type="entry name" value="SirC_C"/>
</dbReference>
<dbReference type="NCBIfam" id="NF005222">
    <property type="entry name" value="PRK06718.1"/>
    <property type="match status" value="1"/>
</dbReference>
<dbReference type="Gene3D" id="3.40.50.720">
    <property type="entry name" value="NAD(P)-binding Rossmann-like Domain"/>
    <property type="match status" value="1"/>
</dbReference>
<dbReference type="GeneID" id="63935114"/>
<evidence type="ECO:0000256" key="3">
    <source>
        <dbReference type="ARBA" id="ARBA00023002"/>
    </source>
</evidence>
<keyword evidence="4" id="KW-0520">NAD</keyword>
<dbReference type="GO" id="GO:0004325">
    <property type="term" value="F:ferrochelatase activity"/>
    <property type="evidence" value="ECO:0007669"/>
    <property type="project" value="InterPro"/>
</dbReference>
<evidence type="ECO:0000313" key="7">
    <source>
        <dbReference type="EMBL" id="SUM68010.1"/>
    </source>
</evidence>
<dbReference type="InterPro" id="IPR006367">
    <property type="entry name" value="Sirohaem_synthase_N"/>
</dbReference>
<dbReference type="GO" id="GO:0043115">
    <property type="term" value="F:precorrin-2 dehydrogenase activity"/>
    <property type="evidence" value="ECO:0007669"/>
    <property type="project" value="UniProtKB-EC"/>
</dbReference>
<dbReference type="EMBL" id="UHDZ01000001">
    <property type="protein sequence ID" value="SUM68010.1"/>
    <property type="molecule type" value="Genomic_DNA"/>
</dbReference>
<dbReference type="InterPro" id="IPR028161">
    <property type="entry name" value="Met8-like"/>
</dbReference>
<gene>
    <name evidence="7" type="primary">sirC</name>
    <name evidence="7" type="ORF">NCTC11807_00391</name>
</gene>
<comment type="catalytic activity">
    <reaction evidence="6">
        <text>precorrin-2 + NAD(+) = sirohydrochlorin + NADH + 2 H(+)</text>
        <dbReference type="Rhea" id="RHEA:15613"/>
        <dbReference type="ChEBI" id="CHEBI:15378"/>
        <dbReference type="ChEBI" id="CHEBI:57540"/>
        <dbReference type="ChEBI" id="CHEBI:57945"/>
        <dbReference type="ChEBI" id="CHEBI:58351"/>
        <dbReference type="ChEBI" id="CHEBI:58827"/>
        <dbReference type="EC" id="1.3.1.76"/>
    </reaction>
</comment>
<evidence type="ECO:0000256" key="6">
    <source>
        <dbReference type="ARBA" id="ARBA00047561"/>
    </source>
</evidence>
<dbReference type="SUPFAM" id="SSF51735">
    <property type="entry name" value="NAD(P)-binding Rossmann-fold domains"/>
    <property type="match status" value="1"/>
</dbReference>
<dbReference type="NCBIfam" id="TIGR01470">
    <property type="entry name" value="cysG_Nterm"/>
    <property type="match status" value="1"/>
</dbReference>
<dbReference type="Gene3D" id="1.10.8.610">
    <property type="entry name" value="SirC, precorrin-2 dehydrogenase, C-terminal helical domain-like"/>
    <property type="match status" value="1"/>
</dbReference>
<organism evidence="7 8">
    <name type="scientific">Staphylococcus saccharolyticus</name>
    <dbReference type="NCBI Taxonomy" id="33028"/>
    <lineage>
        <taxon>Bacteria</taxon>
        <taxon>Bacillati</taxon>
        <taxon>Bacillota</taxon>
        <taxon>Bacilli</taxon>
        <taxon>Bacillales</taxon>
        <taxon>Staphylococcaceae</taxon>
        <taxon>Staphylococcus</taxon>
    </lineage>
</organism>
<evidence type="ECO:0000256" key="1">
    <source>
        <dbReference type="ARBA" id="ARBA00005010"/>
    </source>
</evidence>
<keyword evidence="8" id="KW-1185">Reference proteome</keyword>
<comment type="pathway">
    <text evidence="1">Porphyrin-containing compound metabolism; siroheme biosynthesis; sirohydrochlorin from precorrin-2: step 1/1.</text>
</comment>
<sequence length="203" mass="23031">MNIPLMVDLTKKKIIIVGGGKIATRRVQTLLDYTNNIHVISPTITETIEKLVKTGRISYSEKCFESKDIEKADLVIAATNLEMVNNQVRLSVPSHALFNHAGRAELGNITFPNVFKRDRLTISVSTGGVSPKLGQRIIKSLEDTYTEDYADYVQFLYESRKYIKALKIGPSDKQALLEDILSDTYLDEKKQHVFIRWLKSQVK</sequence>
<dbReference type="InterPro" id="IPR036291">
    <property type="entry name" value="NAD(P)-bd_dom_sf"/>
</dbReference>
<dbReference type="PANTHER" id="PTHR35330:SF1">
    <property type="entry name" value="SIROHEME BIOSYNTHESIS PROTEIN MET8"/>
    <property type="match status" value="1"/>
</dbReference>
<evidence type="ECO:0000313" key="8">
    <source>
        <dbReference type="Proteomes" id="UP000255425"/>
    </source>
</evidence>
<dbReference type="AlphaFoldDB" id="A0A380H0A7"/>
<proteinExistence type="predicted"/>
<evidence type="ECO:0000256" key="5">
    <source>
        <dbReference type="ARBA" id="ARBA00023244"/>
    </source>
</evidence>
<dbReference type="Proteomes" id="UP000255425">
    <property type="component" value="Unassembled WGS sequence"/>
</dbReference>
<evidence type="ECO:0000256" key="4">
    <source>
        <dbReference type="ARBA" id="ARBA00023027"/>
    </source>
</evidence>
<dbReference type="Pfam" id="PF13241">
    <property type="entry name" value="NAD_binding_7"/>
    <property type="match status" value="1"/>
</dbReference>
<accession>A0A380H0A7</accession>